<dbReference type="Proteomes" id="UP001559025">
    <property type="component" value="Unassembled WGS sequence"/>
</dbReference>
<evidence type="ECO:0000313" key="4">
    <source>
        <dbReference type="EMBL" id="MEX4007460.1"/>
    </source>
</evidence>
<dbReference type="InterPro" id="IPR056490">
    <property type="entry name" value="Rcc01698_C"/>
</dbReference>
<dbReference type="InterPro" id="IPR025195">
    <property type="entry name" value="GTA_TIM_dom"/>
</dbReference>
<dbReference type="RefSeq" id="WP_368802627.1">
    <property type="nucleotide sequence ID" value="NZ_JAZHFV010000002.1"/>
</dbReference>
<dbReference type="InterPro" id="IPR032876">
    <property type="entry name" value="J_dom"/>
</dbReference>
<keyword evidence="4" id="KW-0378">Hydrolase</keyword>
<feature type="domain" description="Tip attachment protein J" evidence="2">
    <location>
        <begin position="791"/>
        <end position="950"/>
    </location>
</feature>
<gene>
    <name evidence="4" type="ORF">V1479_09100</name>
</gene>
<dbReference type="CDD" id="cd19607">
    <property type="entry name" value="GTA_TIM-barrel-like"/>
    <property type="match status" value="1"/>
</dbReference>
<dbReference type="EMBL" id="JAZHFV010000002">
    <property type="protein sequence ID" value="MEX4007460.1"/>
    <property type="molecule type" value="Genomic_DNA"/>
</dbReference>
<name>A0ABV3WSE0_9HYPH</name>
<evidence type="ECO:0000259" key="1">
    <source>
        <dbReference type="Pfam" id="PF13547"/>
    </source>
</evidence>
<dbReference type="Pfam" id="PF13550">
    <property type="entry name" value="Phage-tail_3"/>
    <property type="match status" value="1"/>
</dbReference>
<sequence length="1300" mass="139102">MATIVLQAAGAFLGGILGPVGAALGSAAGAMAGYMLDRSLLQSLQHVEGPRLSSMRPFMAEEGAPVARVYGTVRTGGNVIWATRFEESSQSRREGAKGGPKVTTYTYFANVAFALCEGEISGVRRVWADGKELDLEQITMRIYRGSEDQPVDPLIAAKQGEGNAPAYRGMACVVFERFPLAEYGNRIPQFQFEVMRATGSLNDKVKAVVLLPGSTEYGLLPRAVTRAPRPGVTEQINRNMLQGASDLVASLDELQALCPNLEEVAIVVTWFGSDLRAGSCTIRPAVMHSDTHGYSEPWSVGGITRAAATTVSSVDDHASFGGTPSDRSVIECIGEIRSRGLRAMLYPFVMMDIPPENTLPNPYGGESQPAFPWRGRITCNPAPGAEGSVDKSAGARTQVASFCGNADVADFEVHGGGVAYTGDGGDWGYRRLVLHYAHLAVAAGGVDGLLLGSEMRGLTTLRDEANAFPFVEALCQLAGEVRDLLGPEVAITYGADWSEYFGHQPADGSGDVFFHLDQLWSHEAITAVGIDNYMPLSDWRDEDYAGGNPDGFRSPYDADGLRGQIASGEGYDWYYASNAARADRHRSPITDGAYGKPWVFRFKDIRSWWENHHYNRIGGVEAGVPTDWLPGSKPVWFTEIGCPAVDKGPNQPNVFPDALSSEAALPHFSSGGRSDDAQRQFLLAHLDHWNPASAVFDPAQNPLSPIYGGRMVDADRLYIWAWDVRPFPAFPAHSALWKDAINWHKGHWLNGRLSGIALSDLVRAILADHGFTNVDATRVSGTLSGYMIEAPTTARAALEPLAELCGLAVRDEAGTIRFQDANAFEGDSVKITEMIVEEQAATLERVRLPDRELATEAELAFADPFQSYQPALARAASPGAAKGGSRALSIPGCLEIGAASALLDDWLARQRNGRESIAFSVPPGQVDIAPGTLISMAGETGEREYVVNEVEIGLSRRVSAWQVVRSAPTPWHVTSLAGADTRPSVPGAPYVVLLDLPMLPGSTTPEDQFRVAAYASPWRTQAAYASPEETGFALTASIAAQATIGELVEAKGQGPEGRLDHHGAITVALFDGAMASVPTLQLLNGANMAAIRADNGVWEIVQFGDAEEIAPSVWRLTRLLRGQQGTGDALAVGVSAGAPFVLLDHAVVKAGLPPEHAGLALNWMVGPSGQDFGVPTHVGLATAGGIRARLPLAPVHLRLARQSGGDALVTWTRRGRIDADSWLSEEIPLGEEYERYRVEVRDTGGAMVRTAETAAANWIYDAAWIASDLPALPAGIEITVRQISATAGAGLPTTRAFLIL</sequence>
<evidence type="ECO:0000259" key="2">
    <source>
        <dbReference type="Pfam" id="PF13550"/>
    </source>
</evidence>
<dbReference type="Pfam" id="PF23666">
    <property type="entry name" value="Rcc01698_C"/>
    <property type="match status" value="1"/>
</dbReference>
<evidence type="ECO:0000259" key="3">
    <source>
        <dbReference type="Pfam" id="PF23666"/>
    </source>
</evidence>
<dbReference type="Gene3D" id="3.20.20.80">
    <property type="entry name" value="Glycosidases"/>
    <property type="match status" value="1"/>
</dbReference>
<feature type="domain" description="Rcc01698-like C-terminal" evidence="3">
    <location>
        <begin position="1042"/>
        <end position="1141"/>
    </location>
</feature>
<keyword evidence="5" id="KW-1185">Reference proteome</keyword>
<comment type="caution">
    <text evidence="4">The sequence shown here is derived from an EMBL/GenBank/DDBJ whole genome shotgun (WGS) entry which is preliminary data.</text>
</comment>
<proteinExistence type="predicted"/>
<evidence type="ECO:0000313" key="5">
    <source>
        <dbReference type="Proteomes" id="UP001559025"/>
    </source>
</evidence>
<dbReference type="Pfam" id="PF13547">
    <property type="entry name" value="GTA_TIM"/>
    <property type="match status" value="1"/>
</dbReference>
<reference evidence="4 5" key="1">
    <citation type="submission" date="2024-01" db="EMBL/GenBank/DDBJ databases">
        <title>New evidence supports the origin of RcGTA from prophage.</title>
        <authorList>
            <person name="Xu Y."/>
            <person name="Liu B."/>
            <person name="Chen F."/>
        </authorList>
    </citation>
    <scope>NUCLEOTIDE SEQUENCE [LARGE SCALE GENOMIC DNA]</scope>
    <source>
        <strain evidence="4 5">CBW1107-2</strain>
    </source>
</reference>
<dbReference type="GO" id="GO:0016787">
    <property type="term" value="F:hydrolase activity"/>
    <property type="evidence" value="ECO:0007669"/>
    <property type="project" value="UniProtKB-KW"/>
</dbReference>
<accession>A0ABV3WSE0</accession>
<organism evidence="4 5">
    <name type="scientific">Neoaquamicrobium sediminum</name>
    <dbReference type="NCBI Taxonomy" id="1849104"/>
    <lineage>
        <taxon>Bacteria</taxon>
        <taxon>Pseudomonadati</taxon>
        <taxon>Pseudomonadota</taxon>
        <taxon>Alphaproteobacteria</taxon>
        <taxon>Hyphomicrobiales</taxon>
        <taxon>Phyllobacteriaceae</taxon>
        <taxon>Neoaquamicrobium</taxon>
    </lineage>
</organism>
<feature type="domain" description="GTA TIM-barrel-like" evidence="1">
    <location>
        <begin position="427"/>
        <end position="731"/>
    </location>
</feature>
<protein>
    <submittedName>
        <fullName evidence="4">Glycoside hydrolase/phage tail family protein</fullName>
    </submittedName>
</protein>